<proteinExistence type="predicted"/>
<dbReference type="Gene3D" id="2.160.20.70">
    <property type="match status" value="1"/>
</dbReference>
<dbReference type="PANTHER" id="PTHR15139">
    <property type="entry name" value="TUBULIN FOLDING COFACTOR C"/>
    <property type="match status" value="1"/>
</dbReference>
<evidence type="ECO:0000313" key="3">
    <source>
        <dbReference type="Proteomes" id="UP000243052"/>
    </source>
</evidence>
<dbReference type="GO" id="GO:0007021">
    <property type="term" value="P:tubulin complex assembly"/>
    <property type="evidence" value="ECO:0007669"/>
    <property type="project" value="TreeGrafter"/>
</dbReference>
<name>A0A0X8HTZ3_9SACH</name>
<sequence>MNNYFSRTKTGSIDPVTLSREFNDIDNRITSKISAGNDIQQVKDTIIGVSRELSDISGLLSSYDRERYSNRIDELLKATNANRIGNSTTSVAGRRFKFKSKPASVQKLPALQNELFKNKITIDEEVPCSPTKLTENEDIVLDLKQSHYSHLKNCRVTVRESVAFPSSFALSISHADTSDISLKPIPFNQGSIFIEHCENCTIFIICPSKSNIQIRLHHLKSCKLCIYKEGQGTSQTVVIEECASCIFDESCNEKVTIQNFSNLGFTSTGKQSYAFSKWLAE</sequence>
<protein>
    <submittedName>
        <fullName evidence="2">HER138Wp</fullName>
    </submittedName>
</protein>
<dbReference type="Proteomes" id="UP000243052">
    <property type="component" value="Chromosome v"/>
</dbReference>
<dbReference type="GO" id="GO:0007023">
    <property type="term" value="P:post-chaperonin tubulin folding pathway"/>
    <property type="evidence" value="ECO:0007669"/>
    <property type="project" value="InterPro"/>
</dbReference>
<dbReference type="InterPro" id="IPR017901">
    <property type="entry name" value="C-CAP_CF_C-like"/>
</dbReference>
<reference evidence="2 3" key="1">
    <citation type="submission" date="2016-01" db="EMBL/GenBank/DDBJ databases">
        <title>Genome sequence of the yeast Holleya sinecauda.</title>
        <authorList>
            <person name="Dietrich F.S."/>
        </authorList>
    </citation>
    <scope>NUCLEOTIDE SEQUENCE [LARGE SCALE GENOMIC DNA]</scope>
    <source>
        <strain evidence="2 3">ATCC 58844</strain>
    </source>
</reference>
<dbReference type="GeneID" id="28724706"/>
<dbReference type="EMBL" id="CP014245">
    <property type="protein sequence ID" value="AMD21417.1"/>
    <property type="molecule type" value="Genomic_DNA"/>
</dbReference>
<dbReference type="InterPro" id="IPR027684">
    <property type="entry name" value="TBCC"/>
</dbReference>
<dbReference type="PANTHER" id="PTHR15139:SF0">
    <property type="entry name" value="TUBULIN-SPECIFIC CHAPERONE C"/>
    <property type="match status" value="1"/>
</dbReference>
<dbReference type="PROSITE" id="PS51329">
    <property type="entry name" value="C_CAP_COFACTOR_C"/>
    <property type="match status" value="1"/>
</dbReference>
<dbReference type="InterPro" id="IPR016098">
    <property type="entry name" value="CAP/MinC_C"/>
</dbReference>
<evidence type="ECO:0000259" key="1">
    <source>
        <dbReference type="PROSITE" id="PS51329"/>
    </source>
</evidence>
<dbReference type="GO" id="GO:0005737">
    <property type="term" value="C:cytoplasm"/>
    <property type="evidence" value="ECO:0007669"/>
    <property type="project" value="TreeGrafter"/>
</dbReference>
<evidence type="ECO:0000313" key="2">
    <source>
        <dbReference type="EMBL" id="AMD21417.1"/>
    </source>
</evidence>
<gene>
    <name evidence="2" type="ORF">AW171_hschr53367</name>
</gene>
<feature type="domain" description="C-CAP/cofactor C-like" evidence="1">
    <location>
        <begin position="130"/>
        <end position="281"/>
    </location>
</feature>
<dbReference type="AlphaFoldDB" id="A0A0X8HTZ3"/>
<keyword evidence="3" id="KW-1185">Reference proteome</keyword>
<dbReference type="OrthoDB" id="4035763at2759"/>
<dbReference type="RefSeq" id="XP_017988413.1">
    <property type="nucleotide sequence ID" value="XM_018132924.1"/>
</dbReference>
<organism evidence="2 3">
    <name type="scientific">Eremothecium sinecaudum</name>
    <dbReference type="NCBI Taxonomy" id="45286"/>
    <lineage>
        <taxon>Eukaryota</taxon>
        <taxon>Fungi</taxon>
        <taxon>Dikarya</taxon>
        <taxon>Ascomycota</taxon>
        <taxon>Saccharomycotina</taxon>
        <taxon>Saccharomycetes</taxon>
        <taxon>Saccharomycetales</taxon>
        <taxon>Saccharomycetaceae</taxon>
        <taxon>Eremothecium</taxon>
    </lineage>
</organism>
<accession>A0A0X8HTZ3</accession>
<dbReference type="STRING" id="45286.A0A0X8HTZ3"/>